<dbReference type="Gene3D" id="3.30.420.10">
    <property type="entry name" value="Ribonuclease H-like superfamily/Ribonuclease H"/>
    <property type="match status" value="1"/>
</dbReference>
<reference evidence="2" key="1">
    <citation type="journal article" date="2011" name="Genome Biol.">
        <title>Comparative genomics of the social amoebae Dictyostelium discoideum and Dictyostelium purpureum.</title>
        <authorList>
            <consortium name="US DOE Joint Genome Institute (JGI-PGF)"/>
            <person name="Sucgang R."/>
            <person name="Kuo A."/>
            <person name="Tian X."/>
            <person name="Salerno W."/>
            <person name="Parikh A."/>
            <person name="Feasley C.L."/>
            <person name="Dalin E."/>
            <person name="Tu H."/>
            <person name="Huang E."/>
            <person name="Barry K."/>
            <person name="Lindquist E."/>
            <person name="Shapiro H."/>
            <person name="Bruce D."/>
            <person name="Schmutz J."/>
            <person name="Salamov A."/>
            <person name="Fey P."/>
            <person name="Gaudet P."/>
            <person name="Anjard C."/>
            <person name="Babu M.M."/>
            <person name="Basu S."/>
            <person name="Bushmanova Y."/>
            <person name="van der Wel H."/>
            <person name="Katoh-Kurasawa M."/>
            <person name="Dinh C."/>
            <person name="Coutinho P.M."/>
            <person name="Saito T."/>
            <person name="Elias M."/>
            <person name="Schaap P."/>
            <person name="Kay R.R."/>
            <person name="Henrissat B."/>
            <person name="Eichinger L."/>
            <person name="Rivero F."/>
            <person name="Putnam N.H."/>
            <person name="West C.M."/>
            <person name="Loomis W.F."/>
            <person name="Chisholm R.L."/>
            <person name="Shaulsky G."/>
            <person name="Strassmann J.E."/>
            <person name="Queller D.C."/>
            <person name="Kuspa A."/>
            <person name="Grigoriev I.V."/>
        </authorList>
    </citation>
    <scope>NUCLEOTIDE SEQUENCE [LARGE SCALE GENOMIC DNA]</scope>
    <source>
        <strain evidence="2">QSDP1</strain>
    </source>
</reference>
<dbReference type="RefSeq" id="XP_003283325.1">
    <property type="nucleotide sequence ID" value="XM_003283277.1"/>
</dbReference>
<dbReference type="InParanoid" id="F0Z7G0"/>
<dbReference type="OrthoDB" id="9996331at2759"/>
<gene>
    <name evidence="1" type="ORF">DICPUDRAFT_147018</name>
</gene>
<evidence type="ECO:0000313" key="2">
    <source>
        <dbReference type="Proteomes" id="UP000001064"/>
    </source>
</evidence>
<organism evidence="1 2">
    <name type="scientific">Dictyostelium purpureum</name>
    <name type="common">Slime mold</name>
    <dbReference type="NCBI Taxonomy" id="5786"/>
    <lineage>
        <taxon>Eukaryota</taxon>
        <taxon>Amoebozoa</taxon>
        <taxon>Evosea</taxon>
        <taxon>Eumycetozoa</taxon>
        <taxon>Dictyostelia</taxon>
        <taxon>Dictyosteliales</taxon>
        <taxon>Dictyosteliaceae</taxon>
        <taxon>Dictyostelium</taxon>
    </lineage>
</organism>
<dbReference type="AlphaFoldDB" id="F0Z7G0"/>
<dbReference type="EMBL" id="GL870946">
    <property type="protein sequence ID" value="EGC40135.1"/>
    <property type="molecule type" value="Genomic_DNA"/>
</dbReference>
<accession>F0Z7G0</accession>
<dbReference type="VEuPathDB" id="AmoebaDB:DICPUDRAFT_147018"/>
<protein>
    <submittedName>
        <fullName evidence="1">Uncharacterized protein</fullName>
    </submittedName>
</protein>
<proteinExistence type="predicted"/>
<dbReference type="InterPro" id="IPR036397">
    <property type="entry name" value="RNaseH_sf"/>
</dbReference>
<evidence type="ECO:0000313" key="1">
    <source>
        <dbReference type="EMBL" id="EGC40135.1"/>
    </source>
</evidence>
<sequence length="49" mass="5657">MFRDPSQDLVQICQDAFHSIEKSIIKSLYESLPDRKDAILKAHGGYTKY</sequence>
<dbReference type="GeneID" id="10509230"/>
<dbReference type="GO" id="GO:0003676">
    <property type="term" value="F:nucleic acid binding"/>
    <property type="evidence" value="ECO:0007669"/>
    <property type="project" value="InterPro"/>
</dbReference>
<dbReference type="KEGG" id="dpp:DICPUDRAFT_147018"/>
<keyword evidence="2" id="KW-1185">Reference proteome</keyword>
<name>F0Z7G0_DICPU</name>
<dbReference type="Proteomes" id="UP000001064">
    <property type="component" value="Unassembled WGS sequence"/>
</dbReference>